<feature type="domain" description="Ketoreductase" evidence="1">
    <location>
        <begin position="14"/>
        <end position="190"/>
    </location>
</feature>
<comment type="caution">
    <text evidence="2">The sequence shown here is derived from an EMBL/GenBank/DDBJ whole genome shotgun (WGS) entry which is preliminary data.</text>
</comment>
<accession>A0ABU5RS48</accession>
<dbReference type="SMART" id="SM00822">
    <property type="entry name" value="PKS_KR"/>
    <property type="match status" value="1"/>
</dbReference>
<dbReference type="PRINTS" id="PR00081">
    <property type="entry name" value="GDHRDH"/>
</dbReference>
<gene>
    <name evidence="2" type="ORF">VB738_04810</name>
</gene>
<evidence type="ECO:0000259" key="1">
    <source>
        <dbReference type="SMART" id="SM00822"/>
    </source>
</evidence>
<dbReference type="InterPro" id="IPR036291">
    <property type="entry name" value="NAD(P)-bd_dom_sf"/>
</dbReference>
<evidence type="ECO:0000313" key="3">
    <source>
        <dbReference type="Proteomes" id="UP001304461"/>
    </source>
</evidence>
<protein>
    <submittedName>
        <fullName evidence="2">SDR family NAD(P)-dependent oxidoreductase</fullName>
    </submittedName>
</protein>
<proteinExistence type="predicted"/>
<organism evidence="2 3">
    <name type="scientific">Cyanobium gracile UHCC 0139</name>
    <dbReference type="NCBI Taxonomy" id="3110308"/>
    <lineage>
        <taxon>Bacteria</taxon>
        <taxon>Bacillati</taxon>
        <taxon>Cyanobacteriota</taxon>
        <taxon>Cyanophyceae</taxon>
        <taxon>Synechococcales</taxon>
        <taxon>Prochlorococcaceae</taxon>
        <taxon>Cyanobium</taxon>
    </lineage>
</organism>
<dbReference type="InterPro" id="IPR051468">
    <property type="entry name" value="Fungal_SecMetab_SDRs"/>
</dbReference>
<dbReference type="EMBL" id="JAYGHX010000002">
    <property type="protein sequence ID" value="MEA5390580.1"/>
    <property type="molecule type" value="Genomic_DNA"/>
</dbReference>
<dbReference type="SUPFAM" id="SSF51735">
    <property type="entry name" value="NAD(P)-binding Rossmann-fold domains"/>
    <property type="match status" value="1"/>
</dbReference>
<dbReference type="Gene3D" id="3.40.50.720">
    <property type="entry name" value="NAD(P)-binding Rossmann-like Domain"/>
    <property type="match status" value="1"/>
</dbReference>
<dbReference type="Pfam" id="PF00106">
    <property type="entry name" value="adh_short"/>
    <property type="match status" value="1"/>
</dbReference>
<reference evidence="2 3" key="1">
    <citation type="submission" date="2023-12" db="EMBL/GenBank/DDBJ databases">
        <title>Baltic Sea Cyanobacteria.</title>
        <authorList>
            <person name="Delbaje E."/>
            <person name="Fewer D.P."/>
            <person name="Shishido T.K."/>
        </authorList>
    </citation>
    <scope>NUCLEOTIDE SEQUENCE [LARGE SCALE GENOMIC DNA]</scope>
    <source>
        <strain evidence="2 3">UHCC 0139</strain>
    </source>
</reference>
<dbReference type="PANTHER" id="PTHR43544:SF12">
    <property type="entry name" value="NAD(P)-BINDING ROSSMANN-FOLD SUPERFAMILY PROTEIN"/>
    <property type="match status" value="1"/>
</dbReference>
<sequence>MPIATYPHWHDWEGQALIVGPGGIGLALAAELARRAPGLRIRTAGRRRAHIPLDLTDDASLAALAARAPAELAPLRVVINTAGLLHDGALQPEKRLSQVNRQALERSFAINAFGPLLLAQAIEAALPRDQPVHFASLSARVGSIGDNRLGGWYAYRAAKAAQNQLLRTLAIEWQRRLPLACVTLLHPGTTATPLSAPFGRSVPPLTLFSPDRAAGHLLDVLEAQTAARSGAFLAWDGQAVPW</sequence>
<evidence type="ECO:0000313" key="2">
    <source>
        <dbReference type="EMBL" id="MEA5390580.1"/>
    </source>
</evidence>
<keyword evidence="3" id="KW-1185">Reference proteome</keyword>
<dbReference type="InterPro" id="IPR002347">
    <property type="entry name" value="SDR_fam"/>
</dbReference>
<dbReference type="InterPro" id="IPR057326">
    <property type="entry name" value="KR_dom"/>
</dbReference>
<dbReference type="Proteomes" id="UP001304461">
    <property type="component" value="Unassembled WGS sequence"/>
</dbReference>
<dbReference type="PANTHER" id="PTHR43544">
    <property type="entry name" value="SHORT-CHAIN DEHYDROGENASE/REDUCTASE"/>
    <property type="match status" value="1"/>
</dbReference>
<name>A0ABU5RS48_9CYAN</name>